<dbReference type="InterPro" id="IPR000210">
    <property type="entry name" value="BTB/POZ_dom"/>
</dbReference>
<sequence length="700" mass="79900">MKFIIVQNPEPGVVVPVEQAESGERTWKILLDAKLLPYDNNGEFNEAAENYCKKLCAIIGKDETGKENTWKVCAHFKWEPNTLRQLNIRLHGRLLEELNGYCGENIKLKLQGSLSRHVEGVSVTIPFKTHPMPVYSYSNCDEAFDEKGCWEFNHAVEAYCDETDAKVSNSVLGLWYDESGKTEFVEVTARFIWFKVEDDFVNTPDGGGSQLDTDKYRRSVLKTIMRQDVSSDISIVVDDGSKMQAHKCFLIAHSRVFAEMLQQYTFDPDIILSTGSNQCLQSTKSYKINLKVCLKTKQVERKLCLPLLTMTEPIDGDFDCVLITGLEEEEVECLRKWTVESQQGSMASGRSKSSTPSKEPNPKHHQDSSDDDVDEDKDEDPSVKTSIRVGEMYQAKIPTLINNKHHHVQLDTHEAVSIWKPTQRITESEIEAFIFMAKSDFGYSEEQALGVLYINDFNLEKTKKILPTRIPSKPEELSDEDKMIFASAFLKFGDDLGRISKLLNHNPVPMKTLVYHYYQWQQECLMKSYIDFSDRDLIPKDATKLLQDYLTSNPNSSKEERSRIVEKIFGSRCADCRIRESEGKKIIQMCKICGDYWVQTGARLVFKHPVKTLKADTTSALEGRRPVQTVLGGVKPIDVNVVDLDIVAKSQPEHLNASMEGLEKQIIMLKIRNQKEKQKLEMDRRNLPEEGAMSYYRIGM</sequence>
<dbReference type="PROSITE" id="PS50097">
    <property type="entry name" value="BTB"/>
    <property type="match status" value="1"/>
</dbReference>
<evidence type="ECO:0000256" key="2">
    <source>
        <dbReference type="ARBA" id="ARBA00023163"/>
    </source>
</evidence>
<evidence type="ECO:0000259" key="5">
    <source>
        <dbReference type="PROSITE" id="PS50097"/>
    </source>
</evidence>
<dbReference type="InterPro" id="IPR011333">
    <property type="entry name" value="SKP1/BTB/POZ_sf"/>
</dbReference>
<dbReference type="InterPro" id="IPR051066">
    <property type="entry name" value="Trans_reg/Corepressor"/>
</dbReference>
<dbReference type="EMBL" id="CAXLJM020000091">
    <property type="protein sequence ID" value="CAL8131987.1"/>
    <property type="molecule type" value="Genomic_DNA"/>
</dbReference>
<feature type="domain" description="BTB" evidence="5">
    <location>
        <begin position="231"/>
        <end position="263"/>
    </location>
</feature>
<dbReference type="Gene3D" id="4.10.1240.50">
    <property type="match status" value="1"/>
</dbReference>
<keyword evidence="8" id="KW-1185">Reference proteome</keyword>
<dbReference type="Pfam" id="PF01448">
    <property type="entry name" value="ELM2"/>
    <property type="match status" value="1"/>
</dbReference>
<proteinExistence type="predicted"/>
<feature type="compositionally biased region" description="Acidic residues" evidence="4">
    <location>
        <begin position="369"/>
        <end position="379"/>
    </location>
</feature>
<evidence type="ECO:0000256" key="3">
    <source>
        <dbReference type="ARBA" id="ARBA00023242"/>
    </source>
</evidence>
<feature type="domain" description="ELM2" evidence="6">
    <location>
        <begin position="385"/>
        <end position="470"/>
    </location>
</feature>
<dbReference type="PROSITE" id="PS51156">
    <property type="entry name" value="ELM2"/>
    <property type="match status" value="1"/>
</dbReference>
<keyword evidence="3" id="KW-0539">Nucleus</keyword>
<dbReference type="PANTHER" id="PTHR16089">
    <property type="entry name" value="REST COREPRESSOR COREST PROTEIN-RELATED"/>
    <property type="match status" value="1"/>
</dbReference>
<evidence type="ECO:0000256" key="1">
    <source>
        <dbReference type="ARBA" id="ARBA00023015"/>
    </source>
</evidence>
<feature type="compositionally biased region" description="Polar residues" evidence="4">
    <location>
        <begin position="342"/>
        <end position="358"/>
    </location>
</feature>
<reference evidence="7 8" key="1">
    <citation type="submission" date="2024-08" db="EMBL/GenBank/DDBJ databases">
        <authorList>
            <person name="Cucini C."/>
            <person name="Frati F."/>
        </authorList>
    </citation>
    <scope>NUCLEOTIDE SEQUENCE [LARGE SCALE GENOMIC DNA]</scope>
</reference>
<protein>
    <submittedName>
        <fullName evidence="7">Uncharacterized protein</fullName>
    </submittedName>
</protein>
<accession>A0ABP1RP11</accession>
<dbReference type="Proteomes" id="UP001642540">
    <property type="component" value="Unassembled WGS sequence"/>
</dbReference>
<dbReference type="PANTHER" id="PTHR16089:SF28">
    <property type="entry name" value="REST COREPRESSOR"/>
    <property type="match status" value="1"/>
</dbReference>
<dbReference type="SMART" id="SM01189">
    <property type="entry name" value="ELM2"/>
    <property type="match status" value="1"/>
</dbReference>
<feature type="region of interest" description="Disordered" evidence="4">
    <location>
        <begin position="342"/>
        <end position="388"/>
    </location>
</feature>
<evidence type="ECO:0000256" key="4">
    <source>
        <dbReference type="SAM" id="MobiDB-lite"/>
    </source>
</evidence>
<keyword evidence="2" id="KW-0804">Transcription</keyword>
<dbReference type="CDD" id="cd18186">
    <property type="entry name" value="BTB_POZ_ZBTB_KLHL-like"/>
    <property type="match status" value="1"/>
</dbReference>
<evidence type="ECO:0000313" key="7">
    <source>
        <dbReference type="EMBL" id="CAL8131987.1"/>
    </source>
</evidence>
<keyword evidence="1" id="KW-0805">Transcription regulation</keyword>
<dbReference type="Pfam" id="PF00651">
    <property type="entry name" value="BTB"/>
    <property type="match status" value="1"/>
</dbReference>
<comment type="caution">
    <text evidence="7">The sequence shown here is derived from an EMBL/GenBank/DDBJ whole genome shotgun (WGS) entry which is preliminary data.</text>
</comment>
<dbReference type="InterPro" id="IPR000949">
    <property type="entry name" value="ELM2_dom"/>
</dbReference>
<gene>
    <name evidence="7" type="ORF">ODALV1_LOCUS24420</name>
</gene>
<dbReference type="Gene3D" id="3.30.710.10">
    <property type="entry name" value="Potassium Channel Kv1.1, Chain A"/>
    <property type="match status" value="1"/>
</dbReference>
<evidence type="ECO:0000313" key="8">
    <source>
        <dbReference type="Proteomes" id="UP001642540"/>
    </source>
</evidence>
<name>A0ABP1RP11_9HEXA</name>
<dbReference type="SUPFAM" id="SSF54695">
    <property type="entry name" value="POZ domain"/>
    <property type="match status" value="1"/>
</dbReference>
<evidence type="ECO:0000259" key="6">
    <source>
        <dbReference type="PROSITE" id="PS51156"/>
    </source>
</evidence>
<organism evidence="7 8">
    <name type="scientific">Orchesella dallaii</name>
    <dbReference type="NCBI Taxonomy" id="48710"/>
    <lineage>
        <taxon>Eukaryota</taxon>
        <taxon>Metazoa</taxon>
        <taxon>Ecdysozoa</taxon>
        <taxon>Arthropoda</taxon>
        <taxon>Hexapoda</taxon>
        <taxon>Collembola</taxon>
        <taxon>Entomobryomorpha</taxon>
        <taxon>Entomobryoidea</taxon>
        <taxon>Orchesellidae</taxon>
        <taxon>Orchesellinae</taxon>
        <taxon>Orchesella</taxon>
    </lineage>
</organism>